<accession>A0ACC0JCR4</accession>
<keyword evidence="2" id="KW-1185">Reference proteome</keyword>
<sequence>MAAEIGLAAETHTLPGDLPLLVMTWEGLKPELPTILLNSHMDVVPAEGDWKHPPFGAEVEDGVIYGRGAQDMKGTSIQYLEAVKMRIRTFCKFIEVNELEPIVLQNSTVVIDGMNFFCRCFVESQLPSQFGCESHRFANYLRKYLAMFKKANIKCYFVFKGGHQYVEDMEKFVNAEEMKKFVEEVDKAQVMIGRRETGGIGAAYLLDRATVAVARNDPKWFPKGVAANHVPKTYINLHRFKQFYSPVSQDPVLVDPMFLSLEIVKYAYDLLTNFQNDGFMFEYDINDERESMIVSQKYSIRKPEYEASICVFENGWGEVRELGLFQHFLKESVRLVHLEPLNKLPEDAQLLMIALVYFSRKKQVDTSTEAVCVLLSYTTLSLVREKRGMNLPKPPFPSKPILDSTTDKSTVTDVDCKVGFEPTPTEVDCDLNAAP</sequence>
<protein>
    <submittedName>
        <fullName evidence="1">Uncharacterized protein</fullName>
    </submittedName>
</protein>
<organism evidence="1 2">
    <name type="scientific">Choristoneura fumiferana</name>
    <name type="common">Spruce budworm moth</name>
    <name type="synonym">Archips fumiferana</name>
    <dbReference type="NCBI Taxonomy" id="7141"/>
    <lineage>
        <taxon>Eukaryota</taxon>
        <taxon>Metazoa</taxon>
        <taxon>Ecdysozoa</taxon>
        <taxon>Arthropoda</taxon>
        <taxon>Hexapoda</taxon>
        <taxon>Insecta</taxon>
        <taxon>Pterygota</taxon>
        <taxon>Neoptera</taxon>
        <taxon>Endopterygota</taxon>
        <taxon>Lepidoptera</taxon>
        <taxon>Glossata</taxon>
        <taxon>Ditrysia</taxon>
        <taxon>Tortricoidea</taxon>
        <taxon>Tortricidae</taxon>
        <taxon>Tortricinae</taxon>
        <taxon>Choristoneura</taxon>
    </lineage>
</organism>
<evidence type="ECO:0000313" key="2">
    <source>
        <dbReference type="Proteomes" id="UP001064048"/>
    </source>
</evidence>
<gene>
    <name evidence="1" type="ORF">MSG28_009845</name>
</gene>
<evidence type="ECO:0000313" key="1">
    <source>
        <dbReference type="EMBL" id="KAI8421925.1"/>
    </source>
</evidence>
<dbReference type="EMBL" id="CM046116">
    <property type="protein sequence ID" value="KAI8421925.1"/>
    <property type="molecule type" value="Genomic_DNA"/>
</dbReference>
<reference evidence="1 2" key="1">
    <citation type="journal article" date="2022" name="Genome Biol. Evol.">
        <title>The Spruce Budworm Genome: Reconstructing the Evolutionary History of Antifreeze Proteins.</title>
        <authorList>
            <person name="Beliveau C."/>
            <person name="Gagne P."/>
            <person name="Picq S."/>
            <person name="Vernygora O."/>
            <person name="Keeling C.I."/>
            <person name="Pinkney K."/>
            <person name="Doucet D."/>
            <person name="Wen F."/>
            <person name="Johnston J.S."/>
            <person name="Maaroufi H."/>
            <person name="Boyle B."/>
            <person name="Laroche J."/>
            <person name="Dewar K."/>
            <person name="Juretic N."/>
            <person name="Blackburn G."/>
            <person name="Nisole A."/>
            <person name="Brunet B."/>
            <person name="Brandao M."/>
            <person name="Lumley L."/>
            <person name="Duan J."/>
            <person name="Quan G."/>
            <person name="Lucarotti C.J."/>
            <person name="Roe A.D."/>
            <person name="Sperling F.A.H."/>
            <person name="Levesque R.C."/>
            <person name="Cusson M."/>
        </authorList>
    </citation>
    <scope>NUCLEOTIDE SEQUENCE [LARGE SCALE GENOMIC DNA]</scope>
    <source>
        <strain evidence="1">Glfc:IPQL:Cfum</strain>
    </source>
</reference>
<comment type="caution">
    <text evidence="1">The sequence shown here is derived from an EMBL/GenBank/DDBJ whole genome shotgun (WGS) entry which is preliminary data.</text>
</comment>
<dbReference type="Proteomes" id="UP001064048">
    <property type="component" value="Chromosome 16"/>
</dbReference>
<name>A0ACC0JCR4_CHOFU</name>
<proteinExistence type="predicted"/>